<dbReference type="GeneID" id="18245599"/>
<dbReference type="InterPro" id="IPR011990">
    <property type="entry name" value="TPR-like_helical_dom_sf"/>
</dbReference>
<dbReference type="KEGG" id="cten:18245599"/>
<evidence type="ECO:0000256" key="1">
    <source>
        <dbReference type="ARBA" id="ARBA00002550"/>
    </source>
</evidence>
<sequence>MLIESANDSILKTLNLGCFPKNVLDFQDSQDFLSQLVFIDYQLQLLIQNEFDGNELVPANVCKHKDNVNCQEKLTQLIGYTESITNNYNHINKEYQDKLYCSILLGHLYYLNSQTDLMYEVLNSISVNNSHYHSSKLTSNQNDFLNYLICRFNVLIGIVNHGPKSNSYQLWIEYLFYKERPFNNTNVAANHWLEIMFKYLSLTINNHGERQLTFSDVSALKFKANTNSFIRYCNFLMNYKFDININKVIDKDFRVEYSHYLNQLILNELKSDKKIFPNADENNEEIEDFVSNFYSTIGKKHKSLINLKTSKKYLVSLTERTYQSQLVLMQLIKVLIDLGEYDEALAALKTFMNYVDKEQEVNNGHIHDLLSIVGLYSLCLTRFNPLNSIKANHFKHNTSKKVVAELFTFSERLLGYLSVLKRDCNLSYDEDEHSQRFEGNRLSFLYNKYNTNVLLDDKSRFIELISSSWFSLGYFYYYLLAFETPSQEIGYSYQKKLLLYYKNSLIVNSTGNSNYLFSYALTLSYFNEITSSLKLCKFILKKFPESFKTWNLLSLVTSINSLKESEKFINNSLNIAGIYIIKCKNDEVEIPIFIKSEILQLKLTQLAIWERLYGTSYIMEYLSEVFILFYELFNVKYEEQISSGSKNYLIDSKWSHRPSFIDPKYIKDPVIHTTKKQNAKNTIKKISKISNVKQELKPLHKDTIDDEAKQILHDIWLWSSKIYFKIGMYEESELCIIESENIHKPNVKTYIALGYLTSQHQKFLSLQEFEKSLEKLEEFNGFDKTSYLENLLGLCKLFLLDDSTESSLFISAKDMNGGIIRLKNYLENFLNCWPIGYNCVEVWYFLSLIYEKIDDKILLNKCLKKCIELENLRPVRSFFSCDDNFS</sequence>
<dbReference type="CDD" id="cd23270">
    <property type="entry name" value="YPP1"/>
    <property type="match status" value="1"/>
</dbReference>
<reference evidence="7 8" key="1">
    <citation type="journal article" date="2011" name="Proc. Natl. Acad. Sci. U.S.A.">
        <title>Comparative genomics of xylose-fermenting fungi for enhanced biofuel production.</title>
        <authorList>
            <person name="Wohlbach D.J."/>
            <person name="Kuo A."/>
            <person name="Sato T.K."/>
            <person name="Potts K.M."/>
            <person name="Salamov A.A."/>
            <person name="LaButti K.M."/>
            <person name="Sun H."/>
            <person name="Clum A."/>
            <person name="Pangilinan J.L."/>
            <person name="Lindquist E.A."/>
            <person name="Lucas S."/>
            <person name="Lapidus A."/>
            <person name="Jin M."/>
            <person name="Gunawan C."/>
            <person name="Balan V."/>
            <person name="Dale B.E."/>
            <person name="Jeffries T.W."/>
            <person name="Zinkel R."/>
            <person name="Barry K.W."/>
            <person name="Grigoriev I.V."/>
            <person name="Gasch A.P."/>
        </authorList>
    </citation>
    <scope>NUCLEOTIDE SEQUENCE [LARGE SCALE GENOMIC DNA]</scope>
    <source>
        <strain evidence="8">ATCC 10573 / BCRC 21748 / CBS 615 / JCM 9827 / NBRC 10315 / NRRL Y-1498 / VKM Y-70</strain>
    </source>
</reference>
<organism evidence="8">
    <name type="scientific">Candida tenuis (strain ATCC 10573 / BCRC 21748 / CBS 615 / JCM 9827 / NBRC 10315 / NRRL Y-1498 / VKM Y-70)</name>
    <name type="common">Yeast</name>
    <name type="synonym">Yamadazyma tenuis</name>
    <dbReference type="NCBI Taxonomy" id="590646"/>
    <lineage>
        <taxon>Eukaryota</taxon>
        <taxon>Fungi</taxon>
        <taxon>Dikarya</taxon>
        <taxon>Ascomycota</taxon>
        <taxon>Saccharomycotina</taxon>
        <taxon>Pichiomycetes</taxon>
        <taxon>Debaryomycetaceae</taxon>
        <taxon>Yamadazyma</taxon>
    </lineage>
</organism>
<evidence type="ECO:0000256" key="4">
    <source>
        <dbReference type="ARBA" id="ARBA00022583"/>
    </source>
</evidence>
<dbReference type="eggNOG" id="ENOG502QV6B">
    <property type="taxonomic scope" value="Eukaryota"/>
</dbReference>
<comment type="function">
    <text evidence="1">Involved in endocytosis.</text>
</comment>
<comment type="subcellular location">
    <subcellularLocation>
        <location evidence="2">Cell membrane</location>
        <topology evidence="2">Peripheral membrane protein</topology>
        <orientation evidence="2">Cytoplasmic side</orientation>
    </subcellularLocation>
    <subcellularLocation>
        <location evidence="3">Cytoplasmic granule</location>
    </subcellularLocation>
</comment>
<dbReference type="AlphaFoldDB" id="G3B0E6"/>
<evidence type="ECO:0000256" key="3">
    <source>
        <dbReference type="ARBA" id="ARBA00004463"/>
    </source>
</evidence>
<evidence type="ECO:0000313" key="7">
    <source>
        <dbReference type="EMBL" id="EGV65382.1"/>
    </source>
</evidence>
<evidence type="ECO:0000256" key="2">
    <source>
        <dbReference type="ARBA" id="ARBA00004413"/>
    </source>
</evidence>
<dbReference type="PANTHER" id="PTHR23083">
    <property type="entry name" value="TETRATRICOPEPTIDE REPEAT PROTEIN, TPR"/>
    <property type="match status" value="1"/>
</dbReference>
<evidence type="ECO:0000256" key="5">
    <source>
        <dbReference type="ARBA" id="ARBA00038251"/>
    </source>
</evidence>
<keyword evidence="8" id="KW-1185">Reference proteome</keyword>
<gene>
    <name evidence="7" type="ORF">CANTEDRAFT_103015</name>
</gene>
<dbReference type="STRING" id="590646.G3B0E6"/>
<name>G3B0E6_CANTC</name>
<dbReference type="Gene3D" id="1.25.40.10">
    <property type="entry name" value="Tetratricopeptide repeat domain"/>
    <property type="match status" value="2"/>
</dbReference>
<dbReference type="GO" id="GO:0005886">
    <property type="term" value="C:plasma membrane"/>
    <property type="evidence" value="ECO:0007669"/>
    <property type="project" value="UniProtKB-SubCell"/>
</dbReference>
<dbReference type="EMBL" id="GL996514">
    <property type="protein sequence ID" value="EGV65382.1"/>
    <property type="molecule type" value="Genomic_DNA"/>
</dbReference>
<dbReference type="GO" id="GO:0006897">
    <property type="term" value="P:endocytosis"/>
    <property type="evidence" value="ECO:0007669"/>
    <property type="project" value="UniProtKB-KW"/>
</dbReference>
<accession>G3B0E6</accession>
<protein>
    <recommendedName>
        <fullName evidence="6">Cargo-transport protein YPP1</fullName>
    </recommendedName>
</protein>
<dbReference type="InterPro" id="IPR051722">
    <property type="entry name" value="Endocytosis_PI4K-reg_protein"/>
</dbReference>
<evidence type="ECO:0000256" key="6">
    <source>
        <dbReference type="ARBA" id="ARBA00039231"/>
    </source>
</evidence>
<dbReference type="HOGENOM" id="CLU_312174_0_0_1"/>
<dbReference type="PANTHER" id="PTHR23083:SF464">
    <property type="entry name" value="TETRATRICOPEPTIDE REPEAT DOMAIN 7, ISOFORM A"/>
    <property type="match status" value="1"/>
</dbReference>
<comment type="similarity">
    <text evidence="5">Belongs to the YPP1 family.</text>
</comment>
<proteinExistence type="inferred from homology"/>
<dbReference type="OrthoDB" id="29013at2759"/>
<evidence type="ECO:0000313" key="8">
    <source>
        <dbReference type="Proteomes" id="UP000000707"/>
    </source>
</evidence>
<keyword evidence="4" id="KW-0254">Endocytosis</keyword>
<dbReference type="Proteomes" id="UP000000707">
    <property type="component" value="Unassembled WGS sequence"/>
</dbReference>